<evidence type="ECO:0000256" key="2">
    <source>
        <dbReference type="SAM" id="Phobius"/>
    </source>
</evidence>
<feature type="transmembrane region" description="Helical" evidence="2">
    <location>
        <begin position="74"/>
        <end position="96"/>
    </location>
</feature>
<dbReference type="InterPro" id="IPR002528">
    <property type="entry name" value="MATE_fam"/>
</dbReference>
<reference evidence="3 4" key="1">
    <citation type="submission" date="2021-03" db="EMBL/GenBank/DDBJ databases">
        <title>Complete Genome Sequence Data of Xenorhabdus budapestensis strain C72, a Candidate Biological Control Agent, from China.</title>
        <authorList>
            <person name="LI B."/>
            <person name="WANG S."/>
            <person name="QIU D."/>
        </authorList>
    </citation>
    <scope>NUCLEOTIDE SEQUENCE [LARGE SCALE GENOMIC DNA]</scope>
    <source>
        <strain evidence="3 4">C-7-2</strain>
    </source>
</reference>
<keyword evidence="2" id="KW-0812">Transmembrane</keyword>
<accession>A0ABX7VN92</accession>
<proteinExistence type="predicted"/>
<dbReference type="Pfam" id="PF01554">
    <property type="entry name" value="MatE"/>
    <property type="match status" value="1"/>
</dbReference>
<dbReference type="PANTHER" id="PTHR43298:SF2">
    <property type="entry name" value="FMN_FAD EXPORTER YEEO-RELATED"/>
    <property type="match status" value="1"/>
</dbReference>
<organism evidence="3 4">
    <name type="scientific">Xenorhabdus budapestensis</name>
    <dbReference type="NCBI Taxonomy" id="290110"/>
    <lineage>
        <taxon>Bacteria</taxon>
        <taxon>Pseudomonadati</taxon>
        <taxon>Pseudomonadota</taxon>
        <taxon>Gammaproteobacteria</taxon>
        <taxon>Enterobacterales</taxon>
        <taxon>Morganellaceae</taxon>
        <taxon>Xenorhabdus</taxon>
    </lineage>
</organism>
<feature type="transmembrane region" description="Helical" evidence="2">
    <location>
        <begin position="37"/>
        <end position="62"/>
    </location>
</feature>
<evidence type="ECO:0000313" key="3">
    <source>
        <dbReference type="EMBL" id="QTL41107.1"/>
    </source>
</evidence>
<gene>
    <name evidence="3" type="ORF">HGO23_07200</name>
</gene>
<evidence type="ECO:0000256" key="1">
    <source>
        <dbReference type="ARBA" id="ARBA00022448"/>
    </source>
</evidence>
<sequence>MMKTMLSKLDNQDGSLLCECKFLYADFIIGLYTKDTLVIDIAISITIFLFFFQLFDSIYSILSGILPGFHETKIVFYVPILGYWFVGIPLGFTLGLTDFITERMGNSRC</sequence>
<keyword evidence="2" id="KW-1133">Transmembrane helix</keyword>
<evidence type="ECO:0000313" key="4">
    <source>
        <dbReference type="Proteomes" id="UP000665047"/>
    </source>
</evidence>
<keyword evidence="2" id="KW-0472">Membrane</keyword>
<dbReference type="RefSeq" id="WP_209028420.1">
    <property type="nucleotide sequence ID" value="NZ_CP072455.1"/>
</dbReference>
<dbReference type="PANTHER" id="PTHR43298">
    <property type="entry name" value="MULTIDRUG RESISTANCE PROTEIN NORM-RELATED"/>
    <property type="match status" value="1"/>
</dbReference>
<name>A0ABX7VN92_XENBU</name>
<keyword evidence="1" id="KW-0813">Transport</keyword>
<keyword evidence="4" id="KW-1185">Reference proteome</keyword>
<dbReference type="Proteomes" id="UP000665047">
    <property type="component" value="Chromosome"/>
</dbReference>
<protein>
    <submittedName>
        <fullName evidence="3">Uncharacterized protein</fullName>
    </submittedName>
</protein>
<dbReference type="InterPro" id="IPR050222">
    <property type="entry name" value="MATE_MdtK"/>
</dbReference>
<dbReference type="EMBL" id="CP072455">
    <property type="protein sequence ID" value="QTL41107.1"/>
    <property type="molecule type" value="Genomic_DNA"/>
</dbReference>